<evidence type="ECO:0000256" key="4">
    <source>
        <dbReference type="ARBA" id="ARBA00022737"/>
    </source>
</evidence>
<sequence length="573" mass="63726">EGEVSSPWCILLLPACCQIRTYYLGIVEENWDYAPSGKNLITGQNLLEDKFASVYATRGANRIGRVYKKAIFRQYTDDTYSQEIPKAAWLGFLGPVLKAEEEDVFIIHLKNFASRPYSVHPHGVFYDKESEGALYPDGTGGKSKEDDFVVPGGNYTYTWPVRKSYSPTLTDSNCLTWIYHSHIDTPRDIASGLIGPLLVCKKGTADETSIERTGAANAFALMFSIIDENVSWYLDENINTFCLEPATVNKEDEGFQTSNRMHAINGYIYGNLPGLEMCADTPMSWHLFGMGSEIDIHAAYFYGHTFTSRDQRADVIGLFAATFITAEMTPGNPGRWLITCQVNEHLRGGMEALYDVQVCQKNLSRPSPLSHKRRYYIAAEEVLWNYGPDGYDKFTGQGLNATGSESAIYFTQGIDRIGGLYWKVRYVEYTDATFSKRKIQPENMKHLGILGTVNIFPSCNSIGFESRSPLGSRGEISGFSCQPASSCLDGNTFVNSPVIKAEVGDTVLVTFANKARRSYSIMAHGVSFSKLSEGAPYLDGKFLLQRGIVTFGMHESTDLLLLCSFALFVDIKA</sequence>
<keyword evidence="7" id="KW-0325">Glycoprotein</keyword>
<dbReference type="GO" id="GO:0005886">
    <property type="term" value="C:plasma membrane"/>
    <property type="evidence" value="ECO:0007669"/>
    <property type="project" value="TreeGrafter"/>
</dbReference>
<dbReference type="Gene3D" id="2.60.40.420">
    <property type="entry name" value="Cupredoxins - blue copper proteins"/>
    <property type="match status" value="3"/>
</dbReference>
<comment type="similarity">
    <text evidence="1">Belongs to the multicopper oxidase family.</text>
</comment>
<evidence type="ECO:0000256" key="3">
    <source>
        <dbReference type="ARBA" id="ARBA00022729"/>
    </source>
</evidence>
<dbReference type="GO" id="GO:0005507">
    <property type="term" value="F:copper ion binding"/>
    <property type="evidence" value="ECO:0007669"/>
    <property type="project" value="InterPro"/>
</dbReference>
<evidence type="ECO:0000256" key="6">
    <source>
        <dbReference type="ARBA" id="ARBA00023157"/>
    </source>
</evidence>
<evidence type="ECO:0000256" key="1">
    <source>
        <dbReference type="ARBA" id="ARBA00010609"/>
    </source>
</evidence>
<reference evidence="10" key="2">
    <citation type="submission" date="2025-08" db="UniProtKB">
        <authorList>
            <consortium name="Ensembl"/>
        </authorList>
    </citation>
    <scope>IDENTIFICATION</scope>
</reference>
<proteinExistence type="inferred from homology"/>
<keyword evidence="5" id="KW-0560">Oxidoreductase</keyword>
<dbReference type="InterPro" id="IPR011707">
    <property type="entry name" value="Cu-oxidase-like_N"/>
</dbReference>
<keyword evidence="3" id="KW-0732">Signal</keyword>
<dbReference type="Pfam" id="PF07731">
    <property type="entry name" value="Cu-oxidase_2"/>
    <property type="match status" value="1"/>
</dbReference>
<dbReference type="Proteomes" id="UP000001645">
    <property type="component" value="Chromosome 1"/>
</dbReference>
<accession>G1NQM8</accession>
<evidence type="ECO:0000256" key="2">
    <source>
        <dbReference type="ARBA" id="ARBA00022723"/>
    </source>
</evidence>
<dbReference type="Bgee" id="ENSMGAG00000015200">
    <property type="expression patterns" value="Expressed in stomach and 1 other cell type or tissue"/>
</dbReference>
<dbReference type="Pfam" id="PF07732">
    <property type="entry name" value="Cu-oxidase_3"/>
    <property type="match status" value="1"/>
</dbReference>
<evidence type="ECO:0000259" key="8">
    <source>
        <dbReference type="Pfam" id="PF07731"/>
    </source>
</evidence>
<evidence type="ECO:0000313" key="10">
    <source>
        <dbReference type="Ensembl" id="ENSMGAP00000016128.3"/>
    </source>
</evidence>
<dbReference type="InParanoid" id="G1NQM8"/>
<feature type="domain" description="Plastocyanin-like" evidence="8">
    <location>
        <begin position="308"/>
        <end position="353"/>
    </location>
</feature>
<dbReference type="GO" id="GO:0004322">
    <property type="term" value="F:ferroxidase activity"/>
    <property type="evidence" value="ECO:0007669"/>
    <property type="project" value="TreeGrafter"/>
</dbReference>
<dbReference type="GeneTree" id="ENSGT00940000157994"/>
<dbReference type="InterPro" id="IPR008972">
    <property type="entry name" value="Cupredoxin"/>
</dbReference>
<dbReference type="Ensembl" id="ENSMGAT00000017100.3">
    <property type="protein sequence ID" value="ENSMGAP00000016128.3"/>
    <property type="gene ID" value="ENSMGAG00000015200.3"/>
</dbReference>
<reference evidence="10" key="3">
    <citation type="submission" date="2025-09" db="UniProtKB">
        <authorList>
            <consortium name="Ensembl"/>
        </authorList>
    </citation>
    <scope>IDENTIFICATION</scope>
</reference>
<gene>
    <name evidence="10" type="primary">HEPHL1</name>
</gene>
<dbReference type="HOGENOM" id="CLU_005569_0_0_1"/>
<reference evidence="10 11" key="1">
    <citation type="journal article" date="2010" name="PLoS Biol.">
        <title>Multi-platform next-generation sequencing of the domestic turkey (Meleagris gallopavo): genome assembly and analysis.</title>
        <authorList>
            <person name="Dalloul R.A."/>
            <person name="Long J.A."/>
            <person name="Zimin A.V."/>
            <person name="Aslam L."/>
            <person name="Beal K."/>
            <person name="Blomberg L.A."/>
            <person name="Bouffard P."/>
            <person name="Burt D.W."/>
            <person name="Crasta O."/>
            <person name="Crooijmans R.P."/>
            <person name="Cooper K."/>
            <person name="Coulombe R.A."/>
            <person name="De S."/>
            <person name="Delany M.E."/>
            <person name="Dodgson J.B."/>
            <person name="Dong J.J."/>
            <person name="Evans C."/>
            <person name="Frederickson K.M."/>
            <person name="Flicek P."/>
            <person name="Florea L."/>
            <person name="Folkerts O."/>
            <person name="Groenen M.A."/>
            <person name="Harkins T.T."/>
            <person name="Herrero J."/>
            <person name="Hoffmann S."/>
            <person name="Megens H.J."/>
            <person name="Jiang A."/>
            <person name="de Jong P."/>
            <person name="Kaiser P."/>
            <person name="Kim H."/>
            <person name="Kim K.W."/>
            <person name="Kim S."/>
            <person name="Langenberger D."/>
            <person name="Lee M.K."/>
            <person name="Lee T."/>
            <person name="Mane S."/>
            <person name="Marcais G."/>
            <person name="Marz M."/>
            <person name="McElroy A.P."/>
            <person name="Modise T."/>
            <person name="Nefedov M."/>
            <person name="Notredame C."/>
            <person name="Paton I.R."/>
            <person name="Payne W.S."/>
            <person name="Pertea G."/>
            <person name="Prickett D."/>
            <person name="Puiu D."/>
            <person name="Qioa D."/>
            <person name="Raineri E."/>
            <person name="Ruffier M."/>
            <person name="Salzberg S.L."/>
            <person name="Schatz M.C."/>
            <person name="Scheuring C."/>
            <person name="Schmidt C.J."/>
            <person name="Schroeder S."/>
            <person name="Searle S.M."/>
            <person name="Smith E.J."/>
            <person name="Smith J."/>
            <person name="Sonstegard T.S."/>
            <person name="Stadler P.F."/>
            <person name="Tafer H."/>
            <person name="Tu Z.J."/>
            <person name="Van Tassell C.P."/>
            <person name="Vilella A.J."/>
            <person name="Williams K.P."/>
            <person name="Yorke J.A."/>
            <person name="Zhang L."/>
            <person name="Zhang H.B."/>
            <person name="Zhang X."/>
            <person name="Zhang Y."/>
            <person name="Reed K.M."/>
        </authorList>
    </citation>
    <scope>NUCLEOTIDE SEQUENCE [LARGE SCALE GENOMIC DNA]</scope>
</reference>
<dbReference type="PANTHER" id="PTHR11709">
    <property type="entry name" value="MULTI-COPPER OXIDASE"/>
    <property type="match status" value="1"/>
</dbReference>
<keyword evidence="2" id="KW-0479">Metal-binding</keyword>
<dbReference type="PROSITE" id="PS00079">
    <property type="entry name" value="MULTICOPPER_OXIDASE1"/>
    <property type="match status" value="1"/>
</dbReference>
<organism evidence="10 11">
    <name type="scientific">Meleagris gallopavo</name>
    <name type="common">Wild turkey</name>
    <dbReference type="NCBI Taxonomy" id="9103"/>
    <lineage>
        <taxon>Eukaryota</taxon>
        <taxon>Metazoa</taxon>
        <taxon>Chordata</taxon>
        <taxon>Craniata</taxon>
        <taxon>Vertebrata</taxon>
        <taxon>Euteleostomi</taxon>
        <taxon>Archelosauria</taxon>
        <taxon>Archosauria</taxon>
        <taxon>Dinosauria</taxon>
        <taxon>Saurischia</taxon>
        <taxon>Theropoda</taxon>
        <taxon>Coelurosauria</taxon>
        <taxon>Aves</taxon>
        <taxon>Neognathae</taxon>
        <taxon>Galloanserae</taxon>
        <taxon>Galliformes</taxon>
        <taxon>Phasianidae</taxon>
        <taxon>Meleagridinae</taxon>
        <taxon>Meleagris</taxon>
    </lineage>
</organism>
<dbReference type="SUPFAM" id="SSF49503">
    <property type="entry name" value="Cupredoxins"/>
    <property type="match status" value="3"/>
</dbReference>
<dbReference type="PANTHER" id="PTHR11709:SF233">
    <property type="entry name" value="FERROXIDASE HEPHL1"/>
    <property type="match status" value="1"/>
</dbReference>
<dbReference type="GO" id="GO:0006826">
    <property type="term" value="P:iron ion transport"/>
    <property type="evidence" value="ECO:0007669"/>
    <property type="project" value="TreeGrafter"/>
</dbReference>
<feature type="domain" description="Plastocyanin-like" evidence="9">
    <location>
        <begin position="92"/>
        <end position="201"/>
    </location>
</feature>
<keyword evidence="6" id="KW-1015">Disulfide bond</keyword>
<keyword evidence="4" id="KW-0677">Repeat</keyword>
<protein>
    <submittedName>
        <fullName evidence="10">Uncharacterized protein</fullName>
    </submittedName>
</protein>
<dbReference type="InterPro" id="IPR033138">
    <property type="entry name" value="Cu_oxidase_CS"/>
</dbReference>
<dbReference type="InterPro" id="IPR011706">
    <property type="entry name" value="Cu-oxidase_C"/>
</dbReference>
<evidence type="ECO:0000256" key="5">
    <source>
        <dbReference type="ARBA" id="ARBA00023002"/>
    </source>
</evidence>
<evidence type="ECO:0000256" key="7">
    <source>
        <dbReference type="ARBA" id="ARBA00023180"/>
    </source>
</evidence>
<evidence type="ECO:0000259" key="9">
    <source>
        <dbReference type="Pfam" id="PF07732"/>
    </source>
</evidence>
<dbReference type="AlphaFoldDB" id="G1NQM8"/>
<evidence type="ECO:0000313" key="11">
    <source>
        <dbReference type="Proteomes" id="UP000001645"/>
    </source>
</evidence>
<dbReference type="FunFam" id="2.60.40.420:FF:000009">
    <property type="entry name" value="Ceruloplasmin"/>
    <property type="match status" value="1"/>
</dbReference>
<keyword evidence="11" id="KW-1185">Reference proteome</keyword>
<dbReference type="InterPro" id="IPR045087">
    <property type="entry name" value="Cu-oxidase_fam"/>
</dbReference>
<name>G1NQM8_MELGA</name>